<dbReference type="RefSeq" id="WP_342828495.1">
    <property type="nucleotide sequence ID" value="NZ_JBANDC010000003.1"/>
</dbReference>
<dbReference type="PROSITE" id="PS00187">
    <property type="entry name" value="TPP_ENZYMES"/>
    <property type="match status" value="1"/>
</dbReference>
<protein>
    <submittedName>
        <fullName evidence="8">Thiamine pyrophosphate-binding protein</fullName>
    </submittedName>
</protein>
<evidence type="ECO:0000259" key="7">
    <source>
        <dbReference type="Pfam" id="PF02776"/>
    </source>
</evidence>
<comment type="similarity">
    <text evidence="2 4">Belongs to the TPP enzyme family.</text>
</comment>
<evidence type="ECO:0000256" key="3">
    <source>
        <dbReference type="ARBA" id="ARBA00023052"/>
    </source>
</evidence>
<dbReference type="Gene3D" id="3.40.50.970">
    <property type="match status" value="2"/>
</dbReference>
<dbReference type="PANTHER" id="PTHR18968:SF13">
    <property type="entry name" value="ACETOLACTATE SYNTHASE CATALYTIC SUBUNIT, MITOCHONDRIAL"/>
    <property type="match status" value="1"/>
</dbReference>
<evidence type="ECO:0000256" key="2">
    <source>
        <dbReference type="ARBA" id="ARBA00007812"/>
    </source>
</evidence>
<dbReference type="Gene3D" id="3.40.50.1220">
    <property type="entry name" value="TPP-binding domain"/>
    <property type="match status" value="1"/>
</dbReference>
<organism evidence="8 9">
    <name type="scientific">Collimonas rhizosphaerae</name>
    <dbReference type="NCBI Taxonomy" id="3126357"/>
    <lineage>
        <taxon>Bacteria</taxon>
        <taxon>Pseudomonadati</taxon>
        <taxon>Pseudomonadota</taxon>
        <taxon>Betaproteobacteria</taxon>
        <taxon>Burkholderiales</taxon>
        <taxon>Oxalobacteraceae</taxon>
        <taxon>Collimonas</taxon>
    </lineage>
</organism>
<gene>
    <name evidence="8" type="ORF">V8G57_05440</name>
</gene>
<dbReference type="SUPFAM" id="SSF52467">
    <property type="entry name" value="DHS-like NAD/FAD-binding domain"/>
    <property type="match status" value="1"/>
</dbReference>
<accession>A0ABU9PS44</accession>
<dbReference type="EMBL" id="JBANDC010000003">
    <property type="protein sequence ID" value="MEM4986829.1"/>
    <property type="molecule type" value="Genomic_DNA"/>
</dbReference>
<comment type="caution">
    <text evidence="8">The sequence shown here is derived from an EMBL/GenBank/DDBJ whole genome shotgun (WGS) entry which is preliminary data.</text>
</comment>
<comment type="cofactor">
    <cofactor evidence="1">
        <name>thiamine diphosphate</name>
        <dbReference type="ChEBI" id="CHEBI:58937"/>
    </cofactor>
</comment>
<name>A0ABU9PS44_9BURK</name>
<keyword evidence="3 4" id="KW-0786">Thiamine pyrophosphate</keyword>
<dbReference type="Proteomes" id="UP001495910">
    <property type="component" value="Unassembled WGS sequence"/>
</dbReference>
<feature type="domain" description="Thiamine pyrophosphate enzyme TPP-binding" evidence="6">
    <location>
        <begin position="495"/>
        <end position="618"/>
    </location>
</feature>
<evidence type="ECO:0000256" key="4">
    <source>
        <dbReference type="RuleBase" id="RU362132"/>
    </source>
</evidence>
<evidence type="ECO:0000259" key="5">
    <source>
        <dbReference type="Pfam" id="PF00205"/>
    </source>
</evidence>
<dbReference type="InterPro" id="IPR029061">
    <property type="entry name" value="THDP-binding"/>
</dbReference>
<reference evidence="8 9" key="1">
    <citation type="submission" date="2024-02" db="EMBL/GenBank/DDBJ databases">
        <title>Draft genome sequence of Collimonas sp. strain H4R21, an effective mineral-weathering bacterial strain isolated from the beech rhizosphere.</title>
        <authorList>
            <person name="Morin E."/>
            <person name="Uroz S."/>
            <person name="Leveau J.H.J."/>
            <person name="Kumar R."/>
            <person name="Rey M.W."/>
            <person name="Pham J."/>
        </authorList>
    </citation>
    <scope>NUCLEOTIDE SEQUENCE [LARGE SCALE GENOMIC DNA]</scope>
    <source>
        <strain evidence="8 9">H4R21</strain>
    </source>
</reference>
<keyword evidence="9" id="KW-1185">Reference proteome</keyword>
<sequence length="639" mass="69200">MSGAHCRTAAIFLPSGEGFGMGADNFPVYDDMPRKNWERPSEPPMVVADLLVAYLDQMEIECVFGVPGGAIEPFFDALARSSRRGGVRHVLARHEAGAAYMADGYARETGKIGVCCATSGPGSTNLITGVACAYDNNIPLLVITAQPALPTFGKHPLQESTCTGVDTLGMLQHCTHYNSLVSHPQQFENKLMTALQRAIRTPVGPVHLSIPIDVFRSPNTQLAPSYDLQALLQPSASVDDEALATLLLMLSRAENIVLLIGVGCGEAIGSILQFADLSGAAVITTPDGKGLVSPRHPLFRGVFGFAGHASAETAIRDKSVDLIMAIGTGMGEWSSGGWSDGLLNSRLVHIDDTEEHLSQTPMARFHMRGRILSIFNRLVKHMQDVRRSGNFEYEQRRFVRKQHSSQWEPDTMLIAPKKYESSVIPILPQRLMRELSRLFPPTTRFLADTGNSAAWAIHYLQPRDRRISERRQGGGGSVRAPGRRKTYGGWLRVIMNFAPMGWAIGGAIGTAIGNPKMPVVCITGDGSFLMNGQEISVAVAEKLSVIFVVLNDQALGMVKHGQRLAEAEHIGCDLPPTDFAALARAMGAEGHTIHAPEDLAKLDIAAMCARPGPTLLDVLIDRDEVPPINLRMRVLAGTL</sequence>
<dbReference type="InterPro" id="IPR011766">
    <property type="entry name" value="TPP_enzyme_TPP-bd"/>
</dbReference>
<feature type="domain" description="Thiamine pyrophosphate enzyme central" evidence="5">
    <location>
        <begin position="244"/>
        <end position="374"/>
    </location>
</feature>
<dbReference type="Pfam" id="PF02775">
    <property type="entry name" value="TPP_enzyme_C"/>
    <property type="match status" value="1"/>
</dbReference>
<dbReference type="CDD" id="cd07035">
    <property type="entry name" value="TPP_PYR_POX_like"/>
    <property type="match status" value="1"/>
</dbReference>
<proteinExistence type="inferred from homology"/>
<dbReference type="InterPro" id="IPR012000">
    <property type="entry name" value="Thiamin_PyroP_enz_cen_dom"/>
</dbReference>
<dbReference type="Pfam" id="PF00205">
    <property type="entry name" value="TPP_enzyme_M"/>
    <property type="match status" value="1"/>
</dbReference>
<evidence type="ECO:0000259" key="6">
    <source>
        <dbReference type="Pfam" id="PF02775"/>
    </source>
</evidence>
<dbReference type="Pfam" id="PF02776">
    <property type="entry name" value="TPP_enzyme_N"/>
    <property type="match status" value="1"/>
</dbReference>
<dbReference type="InterPro" id="IPR012001">
    <property type="entry name" value="Thiamin_PyroP_enz_TPP-bd_dom"/>
</dbReference>
<feature type="domain" description="Thiamine pyrophosphate enzyme N-terminal TPP-binding" evidence="7">
    <location>
        <begin position="45"/>
        <end position="159"/>
    </location>
</feature>
<dbReference type="PANTHER" id="PTHR18968">
    <property type="entry name" value="THIAMINE PYROPHOSPHATE ENZYMES"/>
    <property type="match status" value="1"/>
</dbReference>
<dbReference type="SUPFAM" id="SSF52518">
    <property type="entry name" value="Thiamin diphosphate-binding fold (THDP-binding)"/>
    <property type="match status" value="2"/>
</dbReference>
<evidence type="ECO:0000313" key="9">
    <source>
        <dbReference type="Proteomes" id="UP001495910"/>
    </source>
</evidence>
<dbReference type="InterPro" id="IPR029035">
    <property type="entry name" value="DHS-like_NAD/FAD-binding_dom"/>
</dbReference>
<evidence type="ECO:0000256" key="1">
    <source>
        <dbReference type="ARBA" id="ARBA00001964"/>
    </source>
</evidence>
<dbReference type="CDD" id="cd00568">
    <property type="entry name" value="TPP_enzymes"/>
    <property type="match status" value="1"/>
</dbReference>
<dbReference type="InterPro" id="IPR045229">
    <property type="entry name" value="TPP_enz"/>
</dbReference>
<dbReference type="InterPro" id="IPR000399">
    <property type="entry name" value="TPP-bd_CS"/>
</dbReference>
<evidence type="ECO:0000313" key="8">
    <source>
        <dbReference type="EMBL" id="MEM4986829.1"/>
    </source>
</evidence>